<evidence type="ECO:0000313" key="2">
    <source>
        <dbReference type="EMBL" id="MPC90793.1"/>
    </source>
</evidence>
<dbReference type="AlphaFoldDB" id="A0A5B7J8I7"/>
<feature type="region of interest" description="Disordered" evidence="1">
    <location>
        <begin position="1"/>
        <end position="65"/>
    </location>
</feature>
<evidence type="ECO:0000256" key="1">
    <source>
        <dbReference type="SAM" id="MobiDB-lite"/>
    </source>
</evidence>
<feature type="compositionally biased region" description="Acidic residues" evidence="1">
    <location>
        <begin position="28"/>
        <end position="39"/>
    </location>
</feature>
<sequence length="65" mass="7735">MQGEGERRRERWLKRGGEMRRCGRDGLQQEEEKEEEEEEEGKKEKGGTDRNSEEGKVKRKIPDMN</sequence>
<gene>
    <name evidence="2" type="ORF">E2C01_085794</name>
</gene>
<dbReference type="EMBL" id="VSRR010085557">
    <property type="protein sequence ID" value="MPC90793.1"/>
    <property type="molecule type" value="Genomic_DNA"/>
</dbReference>
<protein>
    <submittedName>
        <fullName evidence="2">Uncharacterized protein</fullName>
    </submittedName>
</protein>
<feature type="compositionally biased region" description="Basic and acidic residues" evidence="1">
    <location>
        <begin position="40"/>
        <end position="65"/>
    </location>
</feature>
<name>A0A5B7J8I7_PORTR</name>
<feature type="compositionally biased region" description="Basic and acidic residues" evidence="1">
    <location>
        <begin position="1"/>
        <end position="24"/>
    </location>
</feature>
<dbReference type="Proteomes" id="UP000324222">
    <property type="component" value="Unassembled WGS sequence"/>
</dbReference>
<evidence type="ECO:0000313" key="3">
    <source>
        <dbReference type="Proteomes" id="UP000324222"/>
    </source>
</evidence>
<reference evidence="2 3" key="1">
    <citation type="submission" date="2019-05" db="EMBL/GenBank/DDBJ databases">
        <title>Another draft genome of Portunus trituberculatus and its Hox gene families provides insights of decapod evolution.</title>
        <authorList>
            <person name="Jeong J.-H."/>
            <person name="Song I."/>
            <person name="Kim S."/>
            <person name="Choi T."/>
            <person name="Kim D."/>
            <person name="Ryu S."/>
            <person name="Kim W."/>
        </authorList>
    </citation>
    <scope>NUCLEOTIDE SEQUENCE [LARGE SCALE GENOMIC DNA]</scope>
    <source>
        <tissue evidence="2">Muscle</tissue>
    </source>
</reference>
<accession>A0A5B7J8I7</accession>
<organism evidence="2 3">
    <name type="scientific">Portunus trituberculatus</name>
    <name type="common">Swimming crab</name>
    <name type="synonym">Neptunus trituberculatus</name>
    <dbReference type="NCBI Taxonomy" id="210409"/>
    <lineage>
        <taxon>Eukaryota</taxon>
        <taxon>Metazoa</taxon>
        <taxon>Ecdysozoa</taxon>
        <taxon>Arthropoda</taxon>
        <taxon>Crustacea</taxon>
        <taxon>Multicrustacea</taxon>
        <taxon>Malacostraca</taxon>
        <taxon>Eumalacostraca</taxon>
        <taxon>Eucarida</taxon>
        <taxon>Decapoda</taxon>
        <taxon>Pleocyemata</taxon>
        <taxon>Brachyura</taxon>
        <taxon>Eubrachyura</taxon>
        <taxon>Portunoidea</taxon>
        <taxon>Portunidae</taxon>
        <taxon>Portuninae</taxon>
        <taxon>Portunus</taxon>
    </lineage>
</organism>
<keyword evidence="3" id="KW-1185">Reference proteome</keyword>
<proteinExistence type="predicted"/>
<comment type="caution">
    <text evidence="2">The sequence shown here is derived from an EMBL/GenBank/DDBJ whole genome shotgun (WGS) entry which is preliminary data.</text>
</comment>